<name>A0A7H1NUG2_9PROT</name>
<reference evidence="8 9" key="1">
    <citation type="submission" date="2020-08" db="EMBL/GenBank/DDBJ databases">
        <title>Complete genome sequence of Entomobacter blattae G55GP.</title>
        <authorList>
            <person name="Poehlein A."/>
            <person name="Guzman J."/>
            <person name="Daniel R."/>
            <person name="Vilcinskas A."/>
        </authorList>
    </citation>
    <scope>NUCLEOTIDE SEQUENCE [LARGE SCALE GENOMIC DNA]</scope>
    <source>
        <strain evidence="8 9">G55GP</strain>
    </source>
</reference>
<evidence type="ECO:0000313" key="8">
    <source>
        <dbReference type="EMBL" id="QNT79422.1"/>
    </source>
</evidence>
<protein>
    <submittedName>
        <fullName evidence="8">Tyrosine recombinase XerC</fullName>
    </submittedName>
</protein>
<comment type="similarity">
    <text evidence="1">Belongs to the 'phage' integrase family.</text>
</comment>
<organism evidence="8 9">
    <name type="scientific">Entomobacter blattae</name>
    <dbReference type="NCBI Taxonomy" id="2762277"/>
    <lineage>
        <taxon>Bacteria</taxon>
        <taxon>Pseudomonadati</taxon>
        <taxon>Pseudomonadota</taxon>
        <taxon>Alphaproteobacteria</taxon>
        <taxon>Acetobacterales</taxon>
        <taxon>Acetobacteraceae</taxon>
        <taxon>Entomobacter</taxon>
    </lineage>
</organism>
<dbReference type="PROSITE" id="PS51898">
    <property type="entry name" value="TYR_RECOMBINASE"/>
    <property type="match status" value="1"/>
</dbReference>
<dbReference type="EMBL" id="CP060244">
    <property type="protein sequence ID" value="QNT79422.1"/>
    <property type="molecule type" value="Genomic_DNA"/>
</dbReference>
<accession>A0A7H1NUG2</accession>
<keyword evidence="2" id="KW-0229">DNA integration</keyword>
<evidence type="ECO:0000256" key="5">
    <source>
        <dbReference type="PROSITE-ProRule" id="PRU01248"/>
    </source>
</evidence>
<dbReference type="InterPro" id="IPR010998">
    <property type="entry name" value="Integrase_recombinase_N"/>
</dbReference>
<dbReference type="InterPro" id="IPR002104">
    <property type="entry name" value="Integrase_catalytic"/>
</dbReference>
<dbReference type="Proteomes" id="UP000516349">
    <property type="component" value="Chromosome"/>
</dbReference>
<evidence type="ECO:0000313" key="9">
    <source>
        <dbReference type="Proteomes" id="UP000516349"/>
    </source>
</evidence>
<dbReference type="GO" id="GO:0003677">
    <property type="term" value="F:DNA binding"/>
    <property type="evidence" value="ECO:0007669"/>
    <property type="project" value="UniProtKB-UniRule"/>
</dbReference>
<dbReference type="Pfam" id="PF02899">
    <property type="entry name" value="Phage_int_SAM_1"/>
    <property type="match status" value="1"/>
</dbReference>
<keyword evidence="3 5" id="KW-0238">DNA-binding</keyword>
<evidence type="ECO:0000259" key="6">
    <source>
        <dbReference type="PROSITE" id="PS51898"/>
    </source>
</evidence>
<dbReference type="InterPro" id="IPR004107">
    <property type="entry name" value="Integrase_SAM-like_N"/>
</dbReference>
<dbReference type="PROSITE" id="PS51900">
    <property type="entry name" value="CB"/>
    <property type="match status" value="1"/>
</dbReference>
<proteinExistence type="inferred from homology"/>
<dbReference type="Gene3D" id="1.10.443.10">
    <property type="entry name" value="Intergrase catalytic core"/>
    <property type="match status" value="1"/>
</dbReference>
<dbReference type="InterPro" id="IPR050090">
    <property type="entry name" value="Tyrosine_recombinase_XerCD"/>
</dbReference>
<dbReference type="RefSeq" id="WP_238996816.1">
    <property type="nucleotide sequence ID" value="NZ_CP060244.1"/>
</dbReference>
<dbReference type="Pfam" id="PF00589">
    <property type="entry name" value="Phage_integrase"/>
    <property type="match status" value="1"/>
</dbReference>
<dbReference type="InterPro" id="IPR011010">
    <property type="entry name" value="DNA_brk_join_enz"/>
</dbReference>
<dbReference type="InterPro" id="IPR013762">
    <property type="entry name" value="Integrase-like_cat_sf"/>
</dbReference>
<keyword evidence="9" id="KW-1185">Reference proteome</keyword>
<keyword evidence="4" id="KW-0233">DNA recombination</keyword>
<feature type="domain" description="Tyr recombinase" evidence="6">
    <location>
        <begin position="103"/>
        <end position="276"/>
    </location>
</feature>
<feature type="domain" description="Core-binding (CB)" evidence="7">
    <location>
        <begin position="8"/>
        <end position="81"/>
    </location>
</feature>
<evidence type="ECO:0000259" key="7">
    <source>
        <dbReference type="PROSITE" id="PS51900"/>
    </source>
</evidence>
<dbReference type="SUPFAM" id="SSF56349">
    <property type="entry name" value="DNA breaking-rejoining enzymes"/>
    <property type="match status" value="1"/>
</dbReference>
<evidence type="ECO:0000256" key="2">
    <source>
        <dbReference type="ARBA" id="ARBA00022908"/>
    </source>
</evidence>
<dbReference type="GO" id="GO:0015074">
    <property type="term" value="P:DNA integration"/>
    <property type="evidence" value="ECO:0007669"/>
    <property type="project" value="UniProtKB-KW"/>
</dbReference>
<dbReference type="PANTHER" id="PTHR30349">
    <property type="entry name" value="PHAGE INTEGRASE-RELATED"/>
    <property type="match status" value="1"/>
</dbReference>
<sequence>MSDNSFLGAEKFLLKMWLHNRAEHTRRAYTHDVRDFLQWVQKPLGEIVLSDLQGWFDILQGSEATRRRKVASVKSLLHFAHEQGVLASDPGYGFRLKKSPDALHERIITQEEALKLIREEKEPRKHALLRLLYVMGLRISEACSLTWKDMVKNRQGGTMNIYGKGGKMRQIGVPKDLWGELEQLRDDSSPTAPVIPGRDGKTIQLKAAHRIVKRAAKRVGLPDEFSAHWLRHACASHAQDNGAPPHVVQHQLGHASLATTTRYTHARAGDSASSYLKG</sequence>
<dbReference type="PANTHER" id="PTHR30349:SF64">
    <property type="entry name" value="PROPHAGE INTEGRASE INTD-RELATED"/>
    <property type="match status" value="1"/>
</dbReference>
<dbReference type="InterPro" id="IPR044068">
    <property type="entry name" value="CB"/>
</dbReference>
<dbReference type="GO" id="GO:0006310">
    <property type="term" value="P:DNA recombination"/>
    <property type="evidence" value="ECO:0007669"/>
    <property type="project" value="UniProtKB-KW"/>
</dbReference>
<evidence type="ECO:0000256" key="4">
    <source>
        <dbReference type="ARBA" id="ARBA00023172"/>
    </source>
</evidence>
<evidence type="ECO:0000256" key="1">
    <source>
        <dbReference type="ARBA" id="ARBA00008857"/>
    </source>
</evidence>
<dbReference type="KEGG" id="ebla:JGUZn3_22210"/>
<gene>
    <name evidence="8" type="primary">xerC_5</name>
    <name evidence="8" type="ORF">JGUZn3_22210</name>
</gene>
<dbReference type="Gene3D" id="1.10.150.130">
    <property type="match status" value="1"/>
</dbReference>
<evidence type="ECO:0000256" key="3">
    <source>
        <dbReference type="ARBA" id="ARBA00023125"/>
    </source>
</evidence>
<dbReference type="AlphaFoldDB" id="A0A7H1NUG2"/>